<sequence>MTHLSAEADVMLQTWLLSVNVTELCVFGIPGSETGKTFALVKTSPGHWEMKGSIELLAEVHGVDCVVKSDEDEDVGYIRFEVSRPARGQRQKVETSEANRNVMGGNRDTIRNGPKSANRHRGRNAPIRTRNCTSLLGVSCLPM</sequence>
<accession>A0A8H6HY25</accession>
<evidence type="ECO:0000256" key="1">
    <source>
        <dbReference type="SAM" id="MobiDB-lite"/>
    </source>
</evidence>
<keyword evidence="3" id="KW-1185">Reference proteome</keyword>
<dbReference type="EMBL" id="JACGCI010000033">
    <property type="protein sequence ID" value="KAF6754604.1"/>
    <property type="molecule type" value="Genomic_DNA"/>
</dbReference>
<name>A0A8H6HY25_9AGAR</name>
<proteinExistence type="predicted"/>
<protein>
    <submittedName>
        <fullName evidence="2">Uncharacterized protein</fullName>
    </submittedName>
</protein>
<evidence type="ECO:0000313" key="3">
    <source>
        <dbReference type="Proteomes" id="UP000521943"/>
    </source>
</evidence>
<reference evidence="2 3" key="1">
    <citation type="submission" date="2020-07" db="EMBL/GenBank/DDBJ databases">
        <title>Comparative genomics of pyrophilous fungi reveals a link between fire events and developmental genes.</title>
        <authorList>
            <consortium name="DOE Joint Genome Institute"/>
            <person name="Steindorff A.S."/>
            <person name="Carver A."/>
            <person name="Calhoun S."/>
            <person name="Stillman K."/>
            <person name="Liu H."/>
            <person name="Lipzen A."/>
            <person name="Pangilinan J."/>
            <person name="Labutti K."/>
            <person name="Bruns T.D."/>
            <person name="Grigoriev I.V."/>
        </authorList>
    </citation>
    <scope>NUCLEOTIDE SEQUENCE [LARGE SCALE GENOMIC DNA]</scope>
    <source>
        <strain evidence="2 3">CBS 144469</strain>
    </source>
</reference>
<comment type="caution">
    <text evidence="2">The sequence shown here is derived from an EMBL/GenBank/DDBJ whole genome shotgun (WGS) entry which is preliminary data.</text>
</comment>
<dbReference type="AlphaFoldDB" id="A0A8H6HY25"/>
<gene>
    <name evidence="2" type="ORF">DFP72DRAFT_1045817</name>
</gene>
<dbReference type="OrthoDB" id="10356470at2759"/>
<evidence type="ECO:0000313" key="2">
    <source>
        <dbReference type="EMBL" id="KAF6754604.1"/>
    </source>
</evidence>
<organism evidence="2 3">
    <name type="scientific">Ephemerocybe angulata</name>
    <dbReference type="NCBI Taxonomy" id="980116"/>
    <lineage>
        <taxon>Eukaryota</taxon>
        <taxon>Fungi</taxon>
        <taxon>Dikarya</taxon>
        <taxon>Basidiomycota</taxon>
        <taxon>Agaricomycotina</taxon>
        <taxon>Agaricomycetes</taxon>
        <taxon>Agaricomycetidae</taxon>
        <taxon>Agaricales</taxon>
        <taxon>Agaricineae</taxon>
        <taxon>Psathyrellaceae</taxon>
        <taxon>Ephemerocybe</taxon>
    </lineage>
</organism>
<feature type="region of interest" description="Disordered" evidence="1">
    <location>
        <begin position="102"/>
        <end position="123"/>
    </location>
</feature>
<dbReference type="Proteomes" id="UP000521943">
    <property type="component" value="Unassembled WGS sequence"/>
</dbReference>